<proteinExistence type="predicted"/>
<dbReference type="PANTHER" id="PTHR14978:SF0">
    <property type="entry name" value="BETA-CATENIN-LIKE PROTEIN 1"/>
    <property type="match status" value="1"/>
</dbReference>
<reference evidence="9" key="1">
    <citation type="submission" date="2025-08" db="UniProtKB">
        <authorList>
            <consortium name="RefSeq"/>
        </authorList>
    </citation>
    <scope>IDENTIFICATION</scope>
</reference>
<evidence type="ECO:0000256" key="6">
    <source>
        <dbReference type="SAM" id="MobiDB-lite"/>
    </source>
</evidence>
<protein>
    <submittedName>
        <fullName evidence="9">Beta-catenin-like protein 1</fullName>
    </submittedName>
</protein>
<keyword evidence="8" id="KW-1185">Reference proteome</keyword>
<dbReference type="InterPro" id="IPR013180">
    <property type="entry name" value="CTNNBL1_N"/>
</dbReference>
<evidence type="ECO:0000256" key="2">
    <source>
        <dbReference type="ARBA" id="ARBA00022553"/>
    </source>
</evidence>
<gene>
    <name evidence="9" type="primary">LOC34619596</name>
</gene>
<name>A0A6P6RVQ2_9EIME</name>
<keyword evidence="4" id="KW-0175">Coiled coil</keyword>
<dbReference type="GeneID" id="34619596"/>
<dbReference type="RefSeq" id="XP_026191552.1">
    <property type="nucleotide sequence ID" value="XM_026335767.1"/>
</dbReference>
<feature type="compositionally biased region" description="Polar residues" evidence="6">
    <location>
        <begin position="19"/>
        <end position="30"/>
    </location>
</feature>
<keyword evidence="3" id="KW-0677">Repeat</keyword>
<evidence type="ECO:0000313" key="9">
    <source>
        <dbReference type="RefSeq" id="XP_026191552.1"/>
    </source>
</evidence>
<dbReference type="Gene3D" id="1.25.10.10">
    <property type="entry name" value="Leucine-rich Repeat Variant"/>
    <property type="match status" value="1"/>
</dbReference>
<dbReference type="Proteomes" id="UP000515125">
    <property type="component" value="Unplaced"/>
</dbReference>
<dbReference type="SUPFAM" id="SSF48371">
    <property type="entry name" value="ARM repeat"/>
    <property type="match status" value="1"/>
</dbReference>
<dbReference type="Pfam" id="PF08216">
    <property type="entry name" value="CTNNBL"/>
    <property type="match status" value="3"/>
</dbReference>
<dbReference type="SMART" id="SM01156">
    <property type="entry name" value="DUF1716"/>
    <property type="match status" value="1"/>
</dbReference>
<feature type="domain" description="Beta-catenin-like protein 1 N-terminal" evidence="7">
    <location>
        <begin position="61"/>
        <end position="168"/>
    </location>
</feature>
<dbReference type="InterPro" id="IPR016024">
    <property type="entry name" value="ARM-type_fold"/>
</dbReference>
<evidence type="ECO:0000256" key="1">
    <source>
        <dbReference type="ARBA" id="ARBA00004123"/>
    </source>
</evidence>
<dbReference type="InterPro" id="IPR011989">
    <property type="entry name" value="ARM-like"/>
</dbReference>
<evidence type="ECO:0000256" key="3">
    <source>
        <dbReference type="ARBA" id="ARBA00022737"/>
    </source>
</evidence>
<feature type="region of interest" description="Disordered" evidence="6">
    <location>
        <begin position="1"/>
        <end position="50"/>
    </location>
</feature>
<dbReference type="GO" id="GO:0005681">
    <property type="term" value="C:spliceosomal complex"/>
    <property type="evidence" value="ECO:0007669"/>
    <property type="project" value="TreeGrafter"/>
</dbReference>
<accession>A0A6P6RVQ2</accession>
<evidence type="ECO:0000259" key="7">
    <source>
        <dbReference type="SMART" id="SM01156"/>
    </source>
</evidence>
<keyword evidence="2" id="KW-0597">Phosphoprotein</keyword>
<keyword evidence="5" id="KW-0539">Nucleus</keyword>
<dbReference type="OrthoDB" id="330369at2759"/>
<evidence type="ECO:0000313" key="8">
    <source>
        <dbReference type="Proteomes" id="UP000515125"/>
    </source>
</evidence>
<sequence length="587" mass="64946">MELEEIIKPYSLAPERNTTRPASDNPQGIPSSAKRHQVDPNALSGEAGGVQGKVSLEDLPDEIDTSAVEKILEQADEVHVEEITEASIRRCAAQLERRVKKNQHDRIKFASNPEKWIKSEVDLDEEVKRWTQVAADPSLFPLLFESGAFEVLTSLLSHANTDLAVDVVEVFSELTEADSVMEAPDPQAVVDQLVGSHLPEMVVDLLCRLKEDGSEDDALGISSCLSVVENLLELQPSLATTFAQAQKLPAFLFKRIRPPPVAAAGSAGAVGGTAGGGGRVGVSAYVTDGTRLHAAEVLASLLQQLQPQEKTQLGGRTGGDGVDRLLRAVAPYRKKDPESAQEEELVLNLFDALCSLLLVESNRELLGKQQGVELMLRIIKERRFFTPQAVKALDFALMDSPANCATFVERLGLRFLFSMFLGKVKEGGHKPKKPDDLIARVLNKFQECGFEKIERLLELRETFASRAGKSKNKSQPNEELQEINKELGVDPEERRYLDACEAGLSVLQQIDCIIVRLTNAGNAMVRMRLMDLMKMKNIDHCKIEAVLREFANHMDERASAQKLELLSLAKYFDEAWNAPDEEEEEEE</sequence>
<evidence type="ECO:0000256" key="4">
    <source>
        <dbReference type="ARBA" id="ARBA00023054"/>
    </source>
</evidence>
<dbReference type="InterPro" id="IPR039678">
    <property type="entry name" value="CTNNBL1"/>
</dbReference>
<comment type="subcellular location">
    <subcellularLocation>
        <location evidence="1">Nucleus</location>
    </subcellularLocation>
</comment>
<organism evidence="8 9">
    <name type="scientific">Cyclospora cayetanensis</name>
    <dbReference type="NCBI Taxonomy" id="88456"/>
    <lineage>
        <taxon>Eukaryota</taxon>
        <taxon>Sar</taxon>
        <taxon>Alveolata</taxon>
        <taxon>Apicomplexa</taxon>
        <taxon>Conoidasida</taxon>
        <taxon>Coccidia</taxon>
        <taxon>Eucoccidiorida</taxon>
        <taxon>Eimeriorina</taxon>
        <taxon>Eimeriidae</taxon>
        <taxon>Cyclospora</taxon>
    </lineage>
</organism>
<dbReference type="PANTHER" id="PTHR14978">
    <property type="entry name" value="BETA-CATENIN-LIKE PROTEIN 1 NUCLEAR ASSOCIATED PROTEIN"/>
    <property type="match status" value="1"/>
</dbReference>
<dbReference type="AlphaFoldDB" id="A0A6P6RVQ2"/>
<evidence type="ECO:0000256" key="5">
    <source>
        <dbReference type="ARBA" id="ARBA00023242"/>
    </source>
</evidence>